<comment type="similarity">
    <text evidence="3">Belongs to the flagella basal body rod proteins family.</text>
</comment>
<comment type="subcellular location">
    <subcellularLocation>
        <location evidence="1">Bacterial flagellum basal body</location>
    </subcellularLocation>
    <subcellularLocation>
        <location evidence="2">Secreted</location>
    </subcellularLocation>
</comment>
<keyword evidence="11" id="KW-1185">Reference proteome</keyword>
<keyword evidence="6" id="KW-0975">Bacterial flagellum</keyword>
<dbReference type="GO" id="GO:0044780">
    <property type="term" value="P:bacterial-type flagellum assembly"/>
    <property type="evidence" value="ECO:0007669"/>
    <property type="project" value="InterPro"/>
</dbReference>
<dbReference type="InterPro" id="IPR002371">
    <property type="entry name" value="FlgK"/>
</dbReference>
<dbReference type="InterPro" id="IPR053927">
    <property type="entry name" value="FlgK_helical"/>
</dbReference>
<keyword evidence="10" id="KW-0966">Cell projection</keyword>
<dbReference type="RefSeq" id="WP_317081046.1">
    <property type="nucleotide sequence ID" value="NZ_CP136594.1"/>
</dbReference>
<dbReference type="GO" id="GO:0005198">
    <property type="term" value="F:structural molecule activity"/>
    <property type="evidence" value="ECO:0007669"/>
    <property type="project" value="InterPro"/>
</dbReference>
<dbReference type="AlphaFoldDB" id="A0AA97I0Z9"/>
<evidence type="ECO:0000313" key="11">
    <source>
        <dbReference type="Proteomes" id="UP001302429"/>
    </source>
</evidence>
<sequence>MSSLLNIGRSGLSVHSRALQTVSNNIANAENPDYVRRNTQIADQTVTGTTSPLYKAQTGLSGARVTGYGRSSDAFLEASARLSGATLVRTETTTAWMTTVETALDNGGSNVGAQMTQFYARGEELASAPFDNALRVTFLNDIDATIGAFQSTAANIEFSLGQMRESANTEAAALNQGLTALGRINTELLGSRPDSQQRAALLDQRDGALAAITERLDVDISFDTNGAARLSFGGQDLVVRGDVATVSLAENADRSLTVQVNGTATQTPGNGLLAGLSTAMVQTGESLDNLDALAVQFADNINSWQAAGRTDAGAAGAPLVGITAGAASLTLLSNDPAALALASPAGVANGNILNLSTQRGPGGAEQGWNTIVATHANLLSTARSEQSAATALDQTARAARDATARVDIDRETADLIRLQQAYEASARIIQVARETMQSILAIF</sequence>
<evidence type="ECO:0000259" key="9">
    <source>
        <dbReference type="Pfam" id="PF22638"/>
    </source>
</evidence>
<dbReference type="Pfam" id="PF22638">
    <property type="entry name" value="FlgK_D1"/>
    <property type="match status" value="1"/>
</dbReference>
<keyword evidence="10" id="KW-0969">Cilium</keyword>
<dbReference type="GO" id="GO:0005576">
    <property type="term" value="C:extracellular region"/>
    <property type="evidence" value="ECO:0007669"/>
    <property type="project" value="UniProtKB-SubCell"/>
</dbReference>
<dbReference type="KEGG" id="acoa:RB602_12965"/>
<evidence type="ECO:0000256" key="4">
    <source>
        <dbReference type="ARBA" id="ARBA00016244"/>
    </source>
</evidence>
<evidence type="ECO:0000313" key="10">
    <source>
        <dbReference type="EMBL" id="WOE74745.1"/>
    </source>
</evidence>
<dbReference type="InterPro" id="IPR010930">
    <property type="entry name" value="Flg_bb/hook_C_dom"/>
</dbReference>
<reference evidence="10 11" key="1">
    <citation type="submission" date="2023-10" db="EMBL/GenBank/DDBJ databases">
        <title>Complete genome sequence of a Sphingomonadaceae bacterium.</title>
        <authorList>
            <person name="Yan C."/>
        </authorList>
    </citation>
    <scope>NUCLEOTIDE SEQUENCE [LARGE SCALE GENOMIC DNA]</scope>
    <source>
        <strain evidence="10 11">SCSIO 66989</strain>
    </source>
</reference>
<keyword evidence="5" id="KW-0964">Secreted</keyword>
<evidence type="ECO:0000256" key="2">
    <source>
        <dbReference type="ARBA" id="ARBA00004613"/>
    </source>
</evidence>
<dbReference type="GO" id="GO:0009425">
    <property type="term" value="C:bacterial-type flagellum basal body"/>
    <property type="evidence" value="ECO:0007669"/>
    <property type="project" value="UniProtKB-SubCell"/>
</dbReference>
<organism evidence="10 11">
    <name type="scientific">Alterisphingorhabdus coralli</name>
    <dbReference type="NCBI Taxonomy" id="3071408"/>
    <lineage>
        <taxon>Bacteria</taxon>
        <taxon>Pseudomonadati</taxon>
        <taxon>Pseudomonadota</taxon>
        <taxon>Alphaproteobacteria</taxon>
        <taxon>Sphingomonadales</taxon>
        <taxon>Sphingomonadaceae</taxon>
        <taxon>Alterisphingorhabdus (ex Yan et al. 2024)</taxon>
    </lineage>
</organism>
<dbReference type="SUPFAM" id="SSF64518">
    <property type="entry name" value="Phase 1 flagellin"/>
    <property type="match status" value="1"/>
</dbReference>
<evidence type="ECO:0000256" key="5">
    <source>
        <dbReference type="ARBA" id="ARBA00022525"/>
    </source>
</evidence>
<dbReference type="Pfam" id="PF00460">
    <property type="entry name" value="Flg_bb_rod"/>
    <property type="match status" value="1"/>
</dbReference>
<evidence type="ECO:0000259" key="7">
    <source>
        <dbReference type="Pfam" id="PF00460"/>
    </source>
</evidence>
<evidence type="ECO:0000256" key="1">
    <source>
        <dbReference type="ARBA" id="ARBA00004117"/>
    </source>
</evidence>
<feature type="domain" description="Flagellar hook-associated protein FlgK helical" evidence="9">
    <location>
        <begin position="98"/>
        <end position="319"/>
    </location>
</feature>
<evidence type="ECO:0000256" key="6">
    <source>
        <dbReference type="ARBA" id="ARBA00023143"/>
    </source>
</evidence>
<gene>
    <name evidence="10" type="ORF">RB602_12965</name>
</gene>
<name>A0AA97I0Z9_9SPHN</name>
<feature type="domain" description="Flagellar basal-body/hook protein C-terminal" evidence="8">
    <location>
        <begin position="406"/>
        <end position="441"/>
    </location>
</feature>
<accession>A0AA97I0Z9</accession>
<dbReference type="Proteomes" id="UP001302429">
    <property type="component" value="Chromosome"/>
</dbReference>
<proteinExistence type="inferred from homology"/>
<dbReference type="GO" id="GO:0009424">
    <property type="term" value="C:bacterial-type flagellum hook"/>
    <property type="evidence" value="ECO:0007669"/>
    <property type="project" value="InterPro"/>
</dbReference>
<evidence type="ECO:0000256" key="3">
    <source>
        <dbReference type="ARBA" id="ARBA00009677"/>
    </source>
</evidence>
<dbReference type="InterPro" id="IPR001444">
    <property type="entry name" value="Flag_bb_rod_N"/>
</dbReference>
<keyword evidence="10" id="KW-0282">Flagellum</keyword>
<evidence type="ECO:0000259" key="8">
    <source>
        <dbReference type="Pfam" id="PF06429"/>
    </source>
</evidence>
<dbReference type="PANTHER" id="PTHR30033">
    <property type="entry name" value="FLAGELLAR HOOK-ASSOCIATED PROTEIN 1"/>
    <property type="match status" value="1"/>
</dbReference>
<dbReference type="PANTHER" id="PTHR30033:SF2">
    <property type="entry name" value="FLAGELLAR HOOK PROTEIN"/>
    <property type="match status" value="1"/>
</dbReference>
<dbReference type="EMBL" id="CP136594">
    <property type="protein sequence ID" value="WOE74745.1"/>
    <property type="molecule type" value="Genomic_DNA"/>
</dbReference>
<dbReference type="Pfam" id="PF06429">
    <property type="entry name" value="Flg_bbr_C"/>
    <property type="match status" value="1"/>
</dbReference>
<feature type="domain" description="Flagellar basal body rod protein N-terminal" evidence="7">
    <location>
        <begin position="5"/>
        <end position="29"/>
    </location>
</feature>
<protein>
    <recommendedName>
        <fullName evidence="4">Flagellar hook-associated protein 1</fullName>
    </recommendedName>
</protein>